<dbReference type="AlphaFoldDB" id="A0AAN1WG89"/>
<dbReference type="RefSeq" id="WP_236986521.1">
    <property type="nucleotide sequence ID" value="NZ_AP023086.1"/>
</dbReference>
<feature type="domain" description="Cytochrome c" evidence="6">
    <location>
        <begin position="324"/>
        <end position="404"/>
    </location>
</feature>
<dbReference type="PROSITE" id="PS51257">
    <property type="entry name" value="PROKAR_LIPOPROTEIN"/>
    <property type="match status" value="1"/>
</dbReference>
<dbReference type="SUPFAM" id="SSF49785">
    <property type="entry name" value="Galactose-binding domain-like"/>
    <property type="match status" value="1"/>
</dbReference>
<dbReference type="KEGG" id="marq:MARGE09_P1243"/>
<dbReference type="InterPro" id="IPR013042">
    <property type="entry name" value="DUF1592"/>
</dbReference>
<dbReference type="InterPro" id="IPR013039">
    <property type="entry name" value="DUF1588"/>
</dbReference>
<evidence type="ECO:0000256" key="3">
    <source>
        <dbReference type="ARBA" id="ARBA00022729"/>
    </source>
</evidence>
<dbReference type="Pfam" id="PF07631">
    <property type="entry name" value="PSD4"/>
    <property type="match status" value="1"/>
</dbReference>
<evidence type="ECO:0000259" key="6">
    <source>
        <dbReference type="PROSITE" id="PS51007"/>
    </source>
</evidence>
<evidence type="ECO:0000313" key="9">
    <source>
        <dbReference type="Proteomes" id="UP001320119"/>
    </source>
</evidence>
<dbReference type="Pfam" id="PF03422">
    <property type="entry name" value="CBM_6"/>
    <property type="match status" value="1"/>
</dbReference>
<evidence type="ECO:0000259" key="7">
    <source>
        <dbReference type="PROSITE" id="PS51175"/>
    </source>
</evidence>
<dbReference type="Gene3D" id="1.10.760.10">
    <property type="entry name" value="Cytochrome c-like domain"/>
    <property type="match status" value="2"/>
</dbReference>
<dbReference type="CDD" id="cd04080">
    <property type="entry name" value="CBM6_cellulase-like"/>
    <property type="match status" value="1"/>
</dbReference>
<name>A0AAN1WG89_9GAMM</name>
<accession>A0AAN1WG89</accession>
<proteinExistence type="predicted"/>
<dbReference type="GO" id="GO:0030246">
    <property type="term" value="F:carbohydrate binding"/>
    <property type="evidence" value="ECO:0007669"/>
    <property type="project" value="InterPro"/>
</dbReference>
<dbReference type="InterPro" id="IPR009056">
    <property type="entry name" value="Cyt_c-like_dom"/>
</dbReference>
<dbReference type="InterPro" id="IPR006584">
    <property type="entry name" value="Cellulose-bd_IV"/>
</dbReference>
<dbReference type="Pfam" id="PF13442">
    <property type="entry name" value="Cytochrome_CBB3"/>
    <property type="match status" value="2"/>
</dbReference>
<dbReference type="InterPro" id="IPR036909">
    <property type="entry name" value="Cyt_c-like_dom_sf"/>
</dbReference>
<dbReference type="InterPro" id="IPR005084">
    <property type="entry name" value="CBM6"/>
</dbReference>
<dbReference type="Gene3D" id="2.60.120.260">
    <property type="entry name" value="Galactose-binding domain-like"/>
    <property type="match status" value="1"/>
</dbReference>
<dbReference type="InterPro" id="IPR008979">
    <property type="entry name" value="Galactose-bd-like_sf"/>
</dbReference>
<dbReference type="GO" id="GO:0046872">
    <property type="term" value="F:metal ion binding"/>
    <property type="evidence" value="ECO:0007669"/>
    <property type="project" value="UniProtKB-KW"/>
</dbReference>
<keyword evidence="4 5" id="KW-0408">Iron</keyword>
<protein>
    <recommendedName>
        <fullName evidence="10">Carbohydrate-binding protein</fullName>
    </recommendedName>
</protein>
<evidence type="ECO:0000256" key="4">
    <source>
        <dbReference type="ARBA" id="ARBA00023004"/>
    </source>
</evidence>
<keyword evidence="3" id="KW-0732">Signal</keyword>
<dbReference type="InterPro" id="IPR011478">
    <property type="entry name" value="DUF1585"/>
</dbReference>
<dbReference type="SMART" id="SM00606">
    <property type="entry name" value="CBD_IV"/>
    <property type="match status" value="1"/>
</dbReference>
<keyword evidence="9" id="KW-1185">Reference proteome</keyword>
<dbReference type="Pfam" id="PF07627">
    <property type="entry name" value="PSCyt3"/>
    <property type="match status" value="1"/>
</dbReference>
<sequence length="993" mass="105186">MFNRVLAGAMALALVGCTGTSTTESSSLDPSSSSIAASSVVSVSSVAISSVVSQPSSSAPASSSLALSSSSAAVSSATGAGDFALGEGIYQAQCQMCHDEDGKGFGQDLTQLSTVEYPSFEALVAYNNDEMPWNKGFECEDDCALNVTRYIVDHYKGIDWSAAGSSSSAAPIIPSVGVPALIQSEDFIAFEDSTPENKGSCGDTNQPVDFQPKAAGGGTCDVNWTDAGEWLEYKISVPEDKIYNIGVSLAATNANKTVTVSVNGAAVGSVAAPTNGWTAFDTVMINNVALDAGDHVVRVTMDTGGANFDFIEFKISANQSGVVGDAARGKTLYLTKEQGCAGCHGESGEGLGIQKIYSDRNAFVVDGQVLNLADYIRQTMPRANPGLCGAQCSADIAAYISGQNWNEGVEDEKPIACEAGGTAQDHLNSPLRMLTKNQLSHLLADTFTPLNINAANIAKDLADDTVLAGFATNYGKGANFFQISALDNWGKTIGTRAANNYANLMGCDIANAGCVEHYLKQYGRLLFRRTLSAAEVTTFKAIATAAGGGKPAVEAVTLALILAPQTNYEMYAQTATRKALSGTEIASKLAFLIWDRAPDSDLIAAGEAGELNTSAKVKAKAAQMLEDARAIDGIGFFYDNWLSLNALQEAEPVIQEITKADLAGECANTPQCQGLYSGATDCKLSEGAVCYCGADVCGVKTGADNNHNVASVRAARDEVARVSAYLTLEQDATLGDIFTSRTAVVDDALAAMYGVNTNGAPQYAGGSVVQLNAQRRAGLLTRSAFMRLGAHELDSGISARGNNIRTNVLCDPIPEPSADILAQFPKLPPDYDLTFRQKLEQVHLKAGGACQGCHELMDPIGFMFENYDGLGRYRTEYTLVDSDPEQGQEPGPTFTVDVDSTGEIFERIKPFDLPKNFDSAIDFSEALAASDTAAACYTEKWFVRANGRFITQEDICSSDAMFTRFKNNNYSLKEMIYAIVTSSSFRFRNADAQ</sequence>
<organism evidence="8 9">
    <name type="scientific">Marinagarivorans cellulosilyticus</name>
    <dbReference type="NCBI Taxonomy" id="2721545"/>
    <lineage>
        <taxon>Bacteria</taxon>
        <taxon>Pseudomonadati</taxon>
        <taxon>Pseudomonadota</taxon>
        <taxon>Gammaproteobacteria</taxon>
        <taxon>Cellvibrionales</taxon>
        <taxon>Cellvibrionaceae</taxon>
        <taxon>Marinagarivorans</taxon>
    </lineage>
</organism>
<dbReference type="SUPFAM" id="SSF46626">
    <property type="entry name" value="Cytochrome c"/>
    <property type="match status" value="2"/>
</dbReference>
<keyword evidence="1 5" id="KW-0349">Heme</keyword>
<evidence type="ECO:0000313" key="8">
    <source>
        <dbReference type="EMBL" id="BCD97043.1"/>
    </source>
</evidence>
<dbReference type="PROSITE" id="PS51007">
    <property type="entry name" value="CYTC"/>
    <property type="match status" value="2"/>
</dbReference>
<dbReference type="PROSITE" id="PS51175">
    <property type="entry name" value="CBM6"/>
    <property type="match status" value="1"/>
</dbReference>
<evidence type="ECO:0000256" key="2">
    <source>
        <dbReference type="ARBA" id="ARBA00022723"/>
    </source>
</evidence>
<dbReference type="EMBL" id="AP023086">
    <property type="protein sequence ID" value="BCD97043.1"/>
    <property type="molecule type" value="Genomic_DNA"/>
</dbReference>
<keyword evidence="2 5" id="KW-0479">Metal-binding</keyword>
<feature type="domain" description="CBM6" evidence="7">
    <location>
        <begin position="180"/>
        <end position="314"/>
    </location>
</feature>
<reference evidence="8 9" key="1">
    <citation type="journal article" date="2022" name="IScience">
        <title>An ultrasensitive nanofiber-based assay for enzymatic hydrolysis and deep-sea microbial degradation of cellulose.</title>
        <authorList>
            <person name="Tsudome M."/>
            <person name="Tachioka M."/>
            <person name="Miyazaki M."/>
            <person name="Uchimura K."/>
            <person name="Tsuda M."/>
            <person name="Takaki Y."/>
            <person name="Deguchi S."/>
        </authorList>
    </citation>
    <scope>NUCLEOTIDE SEQUENCE [LARGE SCALE GENOMIC DNA]</scope>
    <source>
        <strain evidence="8 9">GE09</strain>
    </source>
</reference>
<evidence type="ECO:0000256" key="5">
    <source>
        <dbReference type="PROSITE-ProRule" id="PRU00433"/>
    </source>
</evidence>
<dbReference type="Proteomes" id="UP001320119">
    <property type="component" value="Chromosome"/>
</dbReference>
<gene>
    <name evidence="8" type="ORF">MARGE09_P1243</name>
</gene>
<dbReference type="Pfam" id="PF07624">
    <property type="entry name" value="PSD2"/>
    <property type="match status" value="1"/>
</dbReference>
<dbReference type="GO" id="GO:0020037">
    <property type="term" value="F:heme binding"/>
    <property type="evidence" value="ECO:0007669"/>
    <property type="project" value="InterPro"/>
</dbReference>
<feature type="domain" description="Cytochrome c" evidence="6">
    <location>
        <begin position="81"/>
        <end position="155"/>
    </location>
</feature>
<dbReference type="GO" id="GO:0009055">
    <property type="term" value="F:electron transfer activity"/>
    <property type="evidence" value="ECO:0007669"/>
    <property type="project" value="InterPro"/>
</dbReference>
<evidence type="ECO:0008006" key="10">
    <source>
        <dbReference type="Google" id="ProtNLM"/>
    </source>
</evidence>
<evidence type="ECO:0000256" key="1">
    <source>
        <dbReference type="ARBA" id="ARBA00022617"/>
    </source>
</evidence>